<keyword evidence="2" id="KW-1185">Reference proteome</keyword>
<evidence type="ECO:0000313" key="1">
    <source>
        <dbReference type="EMBL" id="RNA15449.1"/>
    </source>
</evidence>
<reference evidence="1 2" key="1">
    <citation type="journal article" date="2018" name="Sci. Rep.">
        <title>Genomic signatures of local adaptation to the degree of environmental predictability in rotifers.</title>
        <authorList>
            <person name="Franch-Gras L."/>
            <person name="Hahn C."/>
            <person name="Garcia-Roger E.M."/>
            <person name="Carmona M.J."/>
            <person name="Serra M."/>
            <person name="Gomez A."/>
        </authorList>
    </citation>
    <scope>NUCLEOTIDE SEQUENCE [LARGE SCALE GENOMIC DNA]</scope>
    <source>
        <strain evidence="1">HYR1</strain>
    </source>
</reference>
<comment type="caution">
    <text evidence="1">The sequence shown here is derived from an EMBL/GenBank/DDBJ whole genome shotgun (WGS) entry which is preliminary data.</text>
</comment>
<accession>A0A3M7QW47</accession>
<evidence type="ECO:0000313" key="2">
    <source>
        <dbReference type="Proteomes" id="UP000276133"/>
    </source>
</evidence>
<organism evidence="1 2">
    <name type="scientific">Brachionus plicatilis</name>
    <name type="common">Marine rotifer</name>
    <name type="synonym">Brachionus muelleri</name>
    <dbReference type="NCBI Taxonomy" id="10195"/>
    <lineage>
        <taxon>Eukaryota</taxon>
        <taxon>Metazoa</taxon>
        <taxon>Spiralia</taxon>
        <taxon>Gnathifera</taxon>
        <taxon>Rotifera</taxon>
        <taxon>Eurotatoria</taxon>
        <taxon>Monogononta</taxon>
        <taxon>Pseudotrocha</taxon>
        <taxon>Ploima</taxon>
        <taxon>Brachionidae</taxon>
        <taxon>Brachionus</taxon>
    </lineage>
</organism>
<dbReference type="AlphaFoldDB" id="A0A3M7QW47"/>
<gene>
    <name evidence="1" type="ORF">BpHYR1_039205</name>
</gene>
<protein>
    <submittedName>
        <fullName evidence="1">Uncharacterized protein</fullName>
    </submittedName>
</protein>
<dbReference type="Proteomes" id="UP000276133">
    <property type="component" value="Unassembled WGS sequence"/>
</dbReference>
<dbReference type="EMBL" id="REGN01004943">
    <property type="protein sequence ID" value="RNA15449.1"/>
    <property type="molecule type" value="Genomic_DNA"/>
</dbReference>
<proteinExistence type="predicted"/>
<name>A0A3M7QW47_BRAPC</name>
<sequence length="146" mass="16986">MLPHKDCRPKKVQTYGEFFGIDQLLIYFNIKNTQTIKKLLNLNVNCAHLKSYFKQDELKEIEPLISLLLSKDEAQISNLIRNAAAQEPLKDTKLSNPNKARYTDKKFDCKIKQIKPALKTNLLKKSELNSIGEKDLKRLIMYVDNY</sequence>
<dbReference type="OrthoDB" id="10438816at2759"/>